<dbReference type="AlphaFoldDB" id="A0A9X2XX21"/>
<comment type="caution">
    <text evidence="3">The sequence shown here is derived from an EMBL/GenBank/DDBJ whole genome shotgun (WGS) entry which is preliminary data.</text>
</comment>
<reference evidence="3" key="1">
    <citation type="submission" date="2022-09" db="EMBL/GenBank/DDBJ databases">
        <authorList>
            <person name="Yuan C."/>
            <person name="Ke Z."/>
        </authorList>
    </citation>
    <scope>NUCLEOTIDE SEQUENCE</scope>
    <source>
        <strain evidence="3">LB-8</strain>
    </source>
</reference>
<accession>A0A9X2XX21</accession>
<feature type="domain" description="FecR protein" evidence="1">
    <location>
        <begin position="119"/>
        <end position="214"/>
    </location>
</feature>
<evidence type="ECO:0000259" key="1">
    <source>
        <dbReference type="Pfam" id="PF04773"/>
    </source>
</evidence>
<dbReference type="RefSeq" id="WP_279297552.1">
    <property type="nucleotide sequence ID" value="NZ_JAOTIF010000009.1"/>
</dbReference>
<dbReference type="Pfam" id="PF04773">
    <property type="entry name" value="FecR"/>
    <property type="match status" value="1"/>
</dbReference>
<organism evidence="3 4">
    <name type="scientific">Paraflavisolibacter caeni</name>
    <dbReference type="NCBI Taxonomy" id="2982496"/>
    <lineage>
        <taxon>Bacteria</taxon>
        <taxon>Pseudomonadati</taxon>
        <taxon>Bacteroidota</taxon>
        <taxon>Chitinophagia</taxon>
        <taxon>Chitinophagales</taxon>
        <taxon>Chitinophagaceae</taxon>
        <taxon>Paraflavisolibacter</taxon>
    </lineage>
</organism>
<dbReference type="PIRSF" id="PIRSF018266">
    <property type="entry name" value="FecR"/>
    <property type="match status" value="1"/>
</dbReference>
<dbReference type="Pfam" id="PF16344">
    <property type="entry name" value="FecR_C"/>
    <property type="match status" value="1"/>
</dbReference>
<dbReference type="InterPro" id="IPR006860">
    <property type="entry name" value="FecR"/>
</dbReference>
<dbReference type="InterPro" id="IPR032508">
    <property type="entry name" value="FecR_C"/>
</dbReference>
<dbReference type="EMBL" id="JAOTIF010000009">
    <property type="protein sequence ID" value="MCU7550112.1"/>
    <property type="molecule type" value="Genomic_DNA"/>
</dbReference>
<dbReference type="Gene3D" id="3.55.50.30">
    <property type="match status" value="1"/>
</dbReference>
<evidence type="ECO:0000313" key="3">
    <source>
        <dbReference type="EMBL" id="MCU7550112.1"/>
    </source>
</evidence>
<gene>
    <name evidence="3" type="ORF">OCK74_13395</name>
</gene>
<dbReference type="InterPro" id="IPR012373">
    <property type="entry name" value="Ferrdict_sens_TM"/>
</dbReference>
<dbReference type="Proteomes" id="UP001155483">
    <property type="component" value="Unassembled WGS sequence"/>
</dbReference>
<dbReference type="PANTHER" id="PTHR30273">
    <property type="entry name" value="PERIPLASMIC SIGNAL SENSOR AND SIGMA FACTOR ACTIVATOR FECR-RELATED"/>
    <property type="match status" value="1"/>
</dbReference>
<evidence type="ECO:0000259" key="2">
    <source>
        <dbReference type="Pfam" id="PF16344"/>
    </source>
</evidence>
<name>A0A9X2XX21_9BACT</name>
<protein>
    <submittedName>
        <fullName evidence="3">FecR domain-containing protein</fullName>
    </submittedName>
</protein>
<proteinExistence type="predicted"/>
<sequence>MVPSRLEELFKRYYNKTASEEERAELMQWINESKDNEDLAKLVQQSGNSLDSFEDILTSQKAEAMVQSILDRTRVETPVRKIGWRSYAAAACIIFALIGAWKWWLVGRNNQQDIVYQQQLVTQNGSRSELVLPDGSKVWLNAGSTLDYPKRFDGKTRDVQLQGEAYFEVAKDREKPFFVHTKAFKIKVLGTGFNVRAYPDEDSAVAALVHGSVEVIVGEKEKRSILLRPNEKLTLPMIGEKGDGAQNLNDQQAVSALLPVKGKMTLVQDTVQLETAWVSNKLAFKKMPLGNIALLLEKWYGEEIRFKNDDKRNLVFSGVYQKEEDLEEVLYSLELASGDNFQYKKDSSGVIWIE</sequence>
<reference evidence="3" key="2">
    <citation type="submission" date="2023-04" db="EMBL/GenBank/DDBJ databases">
        <title>Paracnuella aquatica gen. nov., sp. nov., a member of the family Chitinophagaceae isolated from a hot spring.</title>
        <authorList>
            <person name="Wang C."/>
        </authorList>
    </citation>
    <scope>NUCLEOTIDE SEQUENCE</scope>
    <source>
        <strain evidence="3">LB-8</strain>
    </source>
</reference>
<keyword evidence="4" id="KW-1185">Reference proteome</keyword>
<feature type="domain" description="Protein FecR C-terminal" evidence="2">
    <location>
        <begin position="281"/>
        <end position="346"/>
    </location>
</feature>
<dbReference type="FunFam" id="2.60.120.1440:FF:000001">
    <property type="entry name" value="Putative anti-sigma factor"/>
    <property type="match status" value="1"/>
</dbReference>
<evidence type="ECO:0000313" key="4">
    <source>
        <dbReference type="Proteomes" id="UP001155483"/>
    </source>
</evidence>
<dbReference type="GO" id="GO:0016989">
    <property type="term" value="F:sigma factor antagonist activity"/>
    <property type="evidence" value="ECO:0007669"/>
    <property type="project" value="TreeGrafter"/>
</dbReference>
<dbReference type="Gene3D" id="2.60.120.1440">
    <property type="match status" value="1"/>
</dbReference>
<dbReference type="PANTHER" id="PTHR30273:SF2">
    <property type="entry name" value="PROTEIN FECR"/>
    <property type="match status" value="1"/>
</dbReference>